<gene>
    <name evidence="1" type="ORF">DI555_13015</name>
</gene>
<reference evidence="1 2" key="1">
    <citation type="submission" date="2017-08" db="EMBL/GenBank/DDBJ databases">
        <title>Infants hospitalized years apart are colonized by the same room-sourced microbial strains.</title>
        <authorList>
            <person name="Brooks B."/>
            <person name="Olm M.R."/>
            <person name="Firek B.A."/>
            <person name="Baker R."/>
            <person name="Thomas B.C."/>
            <person name="Morowitz M.J."/>
            <person name="Banfield J.F."/>
        </authorList>
    </citation>
    <scope>NUCLEOTIDE SEQUENCE [LARGE SCALE GENOMIC DNA]</scope>
    <source>
        <strain evidence="1">S2_005_002_R2_33</strain>
    </source>
</reference>
<dbReference type="AlphaFoldDB" id="A0A2W5NLL3"/>
<evidence type="ECO:0000313" key="2">
    <source>
        <dbReference type="Proteomes" id="UP000249082"/>
    </source>
</evidence>
<dbReference type="Proteomes" id="UP000249082">
    <property type="component" value="Unassembled WGS sequence"/>
</dbReference>
<accession>A0A2W5NLL3</accession>
<name>A0A2W5NLL3_9SPHN</name>
<protein>
    <submittedName>
        <fullName evidence="1">Uncharacterized protein</fullName>
    </submittedName>
</protein>
<sequence length="76" mass="8402">MAARREKGEGSVLQVRLLAEAVRAAGQFQRSALGHMDHENWLDRVKSDGQRLADLLKQMGFTPNTDRSSPGTRNPA</sequence>
<organism evidence="1 2">
    <name type="scientific">Novosphingobium pentaromativorans</name>
    <dbReference type="NCBI Taxonomy" id="205844"/>
    <lineage>
        <taxon>Bacteria</taxon>
        <taxon>Pseudomonadati</taxon>
        <taxon>Pseudomonadota</taxon>
        <taxon>Alphaproteobacteria</taxon>
        <taxon>Sphingomonadales</taxon>
        <taxon>Sphingomonadaceae</taxon>
        <taxon>Novosphingobium</taxon>
    </lineage>
</organism>
<proteinExistence type="predicted"/>
<dbReference type="EMBL" id="QFPX01000009">
    <property type="protein sequence ID" value="PZQ54341.1"/>
    <property type="molecule type" value="Genomic_DNA"/>
</dbReference>
<evidence type="ECO:0000313" key="1">
    <source>
        <dbReference type="EMBL" id="PZQ54341.1"/>
    </source>
</evidence>
<comment type="caution">
    <text evidence="1">The sequence shown here is derived from an EMBL/GenBank/DDBJ whole genome shotgun (WGS) entry which is preliminary data.</text>
</comment>